<proteinExistence type="predicted"/>
<dbReference type="CDD" id="cd10035">
    <property type="entry name" value="UDG_like"/>
    <property type="match status" value="1"/>
</dbReference>
<gene>
    <name evidence="2" type="ORF">SAMN04488241_10677</name>
</gene>
<dbReference type="AlphaFoldDB" id="A0A1I5SQZ1"/>
<dbReference type="InterPro" id="IPR005122">
    <property type="entry name" value="Uracil-DNA_glycosylase-like"/>
</dbReference>
<keyword evidence="3" id="KW-1185">Reference proteome</keyword>
<reference evidence="2 3" key="1">
    <citation type="submission" date="2016-10" db="EMBL/GenBank/DDBJ databases">
        <authorList>
            <person name="de Groot N.N."/>
        </authorList>
    </citation>
    <scope>NUCLEOTIDE SEQUENCE [LARGE SCALE GENOMIC DNA]</scope>
    <source>
        <strain evidence="2 3">CGMCC 1.9113</strain>
    </source>
</reference>
<accession>A0A1I5SQZ1</accession>
<dbReference type="InterPro" id="IPR036895">
    <property type="entry name" value="Uracil-DNA_glycosylase-like_sf"/>
</dbReference>
<organism evidence="2 3">
    <name type="scientific">Sphingomonas rubra</name>
    <dbReference type="NCBI Taxonomy" id="634430"/>
    <lineage>
        <taxon>Bacteria</taxon>
        <taxon>Pseudomonadati</taxon>
        <taxon>Pseudomonadota</taxon>
        <taxon>Alphaproteobacteria</taxon>
        <taxon>Sphingomonadales</taxon>
        <taxon>Sphingomonadaceae</taxon>
        <taxon>Sphingomonas</taxon>
    </lineage>
</organism>
<dbReference type="EMBL" id="FOXP01000006">
    <property type="protein sequence ID" value="SFP73190.1"/>
    <property type="molecule type" value="Genomic_DNA"/>
</dbReference>
<dbReference type="Proteomes" id="UP000199586">
    <property type="component" value="Unassembled WGS sequence"/>
</dbReference>
<feature type="domain" description="Uracil-DNA glycosylase-like" evidence="1">
    <location>
        <begin position="50"/>
        <end position="174"/>
    </location>
</feature>
<dbReference type="RefSeq" id="WP_245739203.1">
    <property type="nucleotide sequence ID" value="NZ_FOXP01000006.1"/>
</dbReference>
<dbReference type="STRING" id="634430.SAMN04488241_10677"/>
<dbReference type="Pfam" id="PF03167">
    <property type="entry name" value="UDG"/>
    <property type="match status" value="1"/>
</dbReference>
<evidence type="ECO:0000313" key="3">
    <source>
        <dbReference type="Proteomes" id="UP000199586"/>
    </source>
</evidence>
<evidence type="ECO:0000313" key="2">
    <source>
        <dbReference type="EMBL" id="SFP73190.1"/>
    </source>
</evidence>
<protein>
    <submittedName>
        <fullName evidence="2">Uracil DNA glycosylase superfamily protein</fullName>
    </submittedName>
</protein>
<dbReference type="SUPFAM" id="SSF52141">
    <property type="entry name" value="Uracil-DNA glycosylase-like"/>
    <property type="match status" value="1"/>
</dbReference>
<sequence length="196" mass="20599">MLLSSPDALDARAALLAEPRMRAIEAWRARATSEARPLPHADPLDGGTAARLLLLLETPGPGAARLRFVSRDNPTGTGRNLRRFLGEAGIAREEMLIWNAVPWVIHAPGARNRAVRAGEVRDGLAMLPGFLDLLPRLAVAVLSGRVARGAAAVIEAARPGLPVIPVPHPSPTIVCTSPGIGARIAEGLAEVAAILR</sequence>
<name>A0A1I5SQZ1_9SPHN</name>
<dbReference type="Gene3D" id="3.40.470.10">
    <property type="entry name" value="Uracil-DNA glycosylase-like domain"/>
    <property type="match status" value="1"/>
</dbReference>
<evidence type="ECO:0000259" key="1">
    <source>
        <dbReference type="Pfam" id="PF03167"/>
    </source>
</evidence>